<organism evidence="1 2">
    <name type="scientific">Pantoea allii</name>
    <dbReference type="NCBI Taxonomy" id="574096"/>
    <lineage>
        <taxon>Bacteria</taxon>
        <taxon>Pseudomonadati</taxon>
        <taxon>Pseudomonadota</taxon>
        <taxon>Gammaproteobacteria</taxon>
        <taxon>Enterobacterales</taxon>
        <taxon>Erwiniaceae</taxon>
        <taxon>Pantoea</taxon>
    </lineage>
</organism>
<protein>
    <recommendedName>
        <fullName evidence="3">3-isopropylmalate dehydrogenase</fullName>
    </recommendedName>
</protein>
<proteinExistence type="predicted"/>
<evidence type="ECO:0008006" key="3">
    <source>
        <dbReference type="Google" id="ProtNLM"/>
    </source>
</evidence>
<dbReference type="Proteomes" id="UP001197236">
    <property type="component" value="Unassembled WGS sequence"/>
</dbReference>
<keyword evidence="2" id="KW-1185">Reference proteome</keyword>
<reference evidence="1 2" key="1">
    <citation type="submission" date="2021-07" db="EMBL/GenBank/DDBJ databases">
        <title>A novel phosphonate cluster across the Pantoea species complex is important for pathogenicity in onion.</title>
        <authorList>
            <person name="Zhao M."/>
            <person name="Stice S."/>
            <person name="Shin G.Y."/>
            <person name="Coutinho T."/>
            <person name="Gitaitis R."/>
            <person name="Kvitko B."/>
            <person name="Dutta B."/>
        </authorList>
    </citation>
    <scope>NUCLEOTIDE SEQUENCE [LARGE SCALE GENOMIC DNA]</scope>
    <source>
        <strain evidence="1 2">BD 382</strain>
    </source>
</reference>
<gene>
    <name evidence="1" type="ORF">KYI95_15010</name>
</gene>
<evidence type="ECO:0000313" key="1">
    <source>
        <dbReference type="EMBL" id="MBW1258488.1"/>
    </source>
</evidence>
<comment type="caution">
    <text evidence="1">The sequence shown here is derived from an EMBL/GenBank/DDBJ whole genome shotgun (WGS) entry which is preliminary data.</text>
</comment>
<accession>A0ABS6VGP1</accession>
<dbReference type="RefSeq" id="WP_156506700.1">
    <property type="nucleotide sequence ID" value="NZ_JAHVXU010000009.1"/>
</dbReference>
<name>A0ABS6VGP1_9GAMM</name>
<dbReference type="EMBL" id="JAHVXZ010000008">
    <property type="protein sequence ID" value="MBW1258488.1"/>
    <property type="molecule type" value="Genomic_DNA"/>
</dbReference>
<sequence>MLAEIKDAGLVADALKNLSLYDAGKHGVSVAADMTAGGDKLSSVDAVMRLFNK</sequence>
<evidence type="ECO:0000313" key="2">
    <source>
        <dbReference type="Proteomes" id="UP001197236"/>
    </source>
</evidence>